<feature type="domain" description="WAP" evidence="2">
    <location>
        <begin position="52"/>
        <end position="93"/>
    </location>
</feature>
<evidence type="ECO:0000313" key="4">
    <source>
        <dbReference type="RefSeq" id="XP_018021654.1"/>
    </source>
</evidence>
<dbReference type="RefSeq" id="XP_018021654.1">
    <property type="nucleotide sequence ID" value="XM_018166165.2"/>
</dbReference>
<dbReference type="GeneID" id="108677862"/>
<dbReference type="InterPro" id="IPR036645">
    <property type="entry name" value="Elafin-like_sf"/>
</dbReference>
<evidence type="ECO:0000313" key="3">
    <source>
        <dbReference type="Proteomes" id="UP000694843"/>
    </source>
</evidence>
<accession>A0A8B7P677</accession>
<evidence type="ECO:0000259" key="2">
    <source>
        <dbReference type="Pfam" id="PF00095"/>
    </source>
</evidence>
<organism evidence="3 4">
    <name type="scientific">Hyalella azteca</name>
    <name type="common">Amphipod</name>
    <dbReference type="NCBI Taxonomy" id="294128"/>
    <lineage>
        <taxon>Eukaryota</taxon>
        <taxon>Metazoa</taxon>
        <taxon>Ecdysozoa</taxon>
        <taxon>Arthropoda</taxon>
        <taxon>Crustacea</taxon>
        <taxon>Multicrustacea</taxon>
        <taxon>Malacostraca</taxon>
        <taxon>Eumalacostraca</taxon>
        <taxon>Peracarida</taxon>
        <taxon>Amphipoda</taxon>
        <taxon>Senticaudata</taxon>
        <taxon>Talitrida</taxon>
        <taxon>Talitroidea</taxon>
        <taxon>Hyalellidae</taxon>
        <taxon>Hyalella</taxon>
    </lineage>
</organism>
<evidence type="ECO:0000256" key="1">
    <source>
        <dbReference type="SAM" id="SignalP"/>
    </source>
</evidence>
<dbReference type="SUPFAM" id="SSF57256">
    <property type="entry name" value="Elafin-like"/>
    <property type="match status" value="1"/>
</dbReference>
<dbReference type="AlphaFoldDB" id="A0A8B7P677"/>
<dbReference type="Proteomes" id="UP000694843">
    <property type="component" value="Unplaced"/>
</dbReference>
<dbReference type="InterPro" id="IPR008197">
    <property type="entry name" value="WAP_dom"/>
</dbReference>
<proteinExistence type="predicted"/>
<gene>
    <name evidence="4" type="primary">LOC108677862</name>
</gene>
<dbReference type="OrthoDB" id="10405119at2759"/>
<protein>
    <submittedName>
        <fullName evidence="4">Uncharacterized protein LOC108677862</fullName>
    </submittedName>
</protein>
<keyword evidence="1" id="KW-0732">Signal</keyword>
<dbReference type="Gene3D" id="4.10.75.10">
    <property type="entry name" value="Elafin-like"/>
    <property type="match status" value="1"/>
</dbReference>
<feature type="chain" id="PRO_5034630555" evidence="1">
    <location>
        <begin position="19"/>
        <end position="141"/>
    </location>
</feature>
<feature type="signal peptide" evidence="1">
    <location>
        <begin position="1"/>
        <end position="18"/>
    </location>
</feature>
<dbReference type="Pfam" id="PF00095">
    <property type="entry name" value="WAP"/>
    <property type="match status" value="1"/>
</dbReference>
<dbReference type="GO" id="GO:0005576">
    <property type="term" value="C:extracellular region"/>
    <property type="evidence" value="ECO:0007669"/>
    <property type="project" value="InterPro"/>
</dbReference>
<keyword evidence="3" id="KW-1185">Reference proteome</keyword>
<sequence>MMLLSLVTICLALTAAAAQTPAPTGCVRWCRHIHNPTEFFCCAADPNTPHHHGRCPQRFVTTAMSNFCSVDGQCQPYEKCCFSSSTQRRACVAAVTNRHQPRVSVRLGNTFSNNFDDLNFPNTYRNGTQGWGNMGEMEPVD</sequence>
<dbReference type="KEGG" id="hazt:108677862"/>
<name>A0A8B7P677_HYAAZ</name>
<reference evidence="4" key="1">
    <citation type="submission" date="2025-08" db="UniProtKB">
        <authorList>
            <consortium name="RefSeq"/>
        </authorList>
    </citation>
    <scope>IDENTIFICATION</scope>
    <source>
        <tissue evidence="4">Whole organism</tissue>
    </source>
</reference>
<dbReference type="GO" id="GO:0030414">
    <property type="term" value="F:peptidase inhibitor activity"/>
    <property type="evidence" value="ECO:0007669"/>
    <property type="project" value="InterPro"/>
</dbReference>